<dbReference type="EMBL" id="CAKOAT010164043">
    <property type="protein sequence ID" value="CAH8349834.1"/>
    <property type="molecule type" value="Genomic_DNA"/>
</dbReference>
<comment type="caution">
    <text evidence="2">The sequence shown here is derived from an EMBL/GenBank/DDBJ whole genome shotgun (WGS) entry which is preliminary data.</text>
</comment>
<gene>
    <name evidence="2" type="ORF">ERUC_LOCUS17777</name>
</gene>
<dbReference type="AlphaFoldDB" id="A0ABC8K0M2"/>
<protein>
    <submittedName>
        <fullName evidence="2">Uncharacterized protein</fullName>
    </submittedName>
</protein>
<feature type="region of interest" description="Disordered" evidence="1">
    <location>
        <begin position="1"/>
        <end position="25"/>
    </location>
</feature>
<reference evidence="2 3" key="1">
    <citation type="submission" date="2022-03" db="EMBL/GenBank/DDBJ databases">
        <authorList>
            <person name="Macdonald S."/>
            <person name="Ahmed S."/>
            <person name="Newling K."/>
        </authorList>
    </citation>
    <scope>NUCLEOTIDE SEQUENCE [LARGE SCALE GENOMIC DNA]</scope>
</reference>
<dbReference type="Proteomes" id="UP001642260">
    <property type="component" value="Unassembled WGS sequence"/>
</dbReference>
<evidence type="ECO:0000256" key="1">
    <source>
        <dbReference type="SAM" id="MobiDB-lite"/>
    </source>
</evidence>
<accession>A0ABC8K0M2</accession>
<dbReference type="PANTHER" id="PTHR31903">
    <property type="entry name" value="F12F1.11-RELATED"/>
    <property type="match status" value="1"/>
</dbReference>
<proteinExistence type="predicted"/>
<evidence type="ECO:0000313" key="2">
    <source>
        <dbReference type="EMBL" id="CAH8349834.1"/>
    </source>
</evidence>
<keyword evidence="3" id="KW-1185">Reference proteome</keyword>
<name>A0ABC8K0M2_ERUVS</name>
<sequence>MKIKKKGKVHPSPPLPSFPSSSSSSKGDDCLSVLKLLPAVILLLVSSLSPEDKQVLAYLITRTLPTTSNTVSRSSKKKSRTLHKPPLFDCECFECYTSYWLRWDSSPNRELIHQIIEAYEDHLTKSEKSNVRGRKKSRRRGVVENLVRPEEPVASKTTEPVEPVLVVASDEVKTQESPERLVGETEMLRFPVVAAVTRHKGLARKVLPDVMGLLNSRFWRLWNPNA</sequence>
<dbReference type="PANTHER" id="PTHR31903:SF20">
    <property type="entry name" value="GENOME ASSEMBLY, CHROMOSOME: A08"/>
    <property type="match status" value="1"/>
</dbReference>
<organism evidence="2 3">
    <name type="scientific">Eruca vesicaria subsp. sativa</name>
    <name type="common">Garden rocket</name>
    <name type="synonym">Eruca sativa</name>
    <dbReference type="NCBI Taxonomy" id="29727"/>
    <lineage>
        <taxon>Eukaryota</taxon>
        <taxon>Viridiplantae</taxon>
        <taxon>Streptophyta</taxon>
        <taxon>Embryophyta</taxon>
        <taxon>Tracheophyta</taxon>
        <taxon>Spermatophyta</taxon>
        <taxon>Magnoliopsida</taxon>
        <taxon>eudicotyledons</taxon>
        <taxon>Gunneridae</taxon>
        <taxon>Pentapetalae</taxon>
        <taxon>rosids</taxon>
        <taxon>malvids</taxon>
        <taxon>Brassicales</taxon>
        <taxon>Brassicaceae</taxon>
        <taxon>Brassiceae</taxon>
        <taxon>Eruca</taxon>
    </lineage>
</organism>
<evidence type="ECO:0000313" key="3">
    <source>
        <dbReference type="Proteomes" id="UP001642260"/>
    </source>
</evidence>